<name>A0A915JX34_ROMCU</name>
<sequence>MAASGKARSLIGINFTSMMDDDKNEKSLTMNSRGAFCQFSCKLRNTAFSQRNFMSKPHNFLSHSFPHAFACSPLQEGRFDRFPIEKSMFEKFMKLQAKGKKRIRNLHSSTAKNFYHCVALIIFESFFKRKKFMLREFKNYRNQEKDSVEIMPLSQATFFVLMNEQCTSNKACHPLYNIGMTPSALYAETGITRTKYEAQFEFMIIMESFTRITWVQNENHYPGTQ</sequence>
<proteinExistence type="predicted"/>
<dbReference type="WBParaSite" id="nRc.2.0.1.t30886-RA">
    <property type="protein sequence ID" value="nRc.2.0.1.t30886-RA"/>
    <property type="gene ID" value="nRc.2.0.1.g30886"/>
</dbReference>
<dbReference type="Proteomes" id="UP000887565">
    <property type="component" value="Unplaced"/>
</dbReference>
<accession>A0A915JX34</accession>
<reference evidence="2" key="1">
    <citation type="submission" date="2022-11" db="UniProtKB">
        <authorList>
            <consortium name="WormBaseParasite"/>
        </authorList>
    </citation>
    <scope>IDENTIFICATION</scope>
</reference>
<dbReference type="AlphaFoldDB" id="A0A915JX34"/>
<keyword evidence="1" id="KW-1185">Reference proteome</keyword>
<protein>
    <submittedName>
        <fullName evidence="2">Uncharacterized protein</fullName>
    </submittedName>
</protein>
<evidence type="ECO:0000313" key="2">
    <source>
        <dbReference type="WBParaSite" id="nRc.2.0.1.t30886-RA"/>
    </source>
</evidence>
<evidence type="ECO:0000313" key="1">
    <source>
        <dbReference type="Proteomes" id="UP000887565"/>
    </source>
</evidence>
<organism evidence="1 2">
    <name type="scientific">Romanomermis culicivorax</name>
    <name type="common">Nematode worm</name>
    <dbReference type="NCBI Taxonomy" id="13658"/>
    <lineage>
        <taxon>Eukaryota</taxon>
        <taxon>Metazoa</taxon>
        <taxon>Ecdysozoa</taxon>
        <taxon>Nematoda</taxon>
        <taxon>Enoplea</taxon>
        <taxon>Dorylaimia</taxon>
        <taxon>Mermithida</taxon>
        <taxon>Mermithoidea</taxon>
        <taxon>Mermithidae</taxon>
        <taxon>Romanomermis</taxon>
    </lineage>
</organism>